<dbReference type="Proteomes" id="UP001589894">
    <property type="component" value="Unassembled WGS sequence"/>
</dbReference>
<accession>A0ABV6NZY5</accession>
<sequence>MANVDTERAGRTALVTGGRGGLGTAVVRELVAAGWRVVVPVRPGPAPARAAEPTAGTRPGAGTEPAAGPEPGAGPAWAPGGPVLDVPAELSDPDQVAAAVAVAADRPDAPLRAVVNLAGGYASGGLVHETPLADFEHMLAVNLRPTYLVTQAALPHLTAAGGGAIVCVAARAATAPFPGAAGYVTAKAAVLAFASAVAVEYRRSGVRCNTVLPSIIDTPANRAAQPDADHSRWVPPAEIARVIRFLAADESAPTSGAAIPVYGRA</sequence>
<evidence type="ECO:0000256" key="3">
    <source>
        <dbReference type="SAM" id="MobiDB-lite"/>
    </source>
</evidence>
<evidence type="ECO:0000313" key="4">
    <source>
        <dbReference type="EMBL" id="MFC0565613.1"/>
    </source>
</evidence>
<dbReference type="InterPro" id="IPR036291">
    <property type="entry name" value="NAD(P)-bd_dom_sf"/>
</dbReference>
<dbReference type="PANTHER" id="PTHR42760">
    <property type="entry name" value="SHORT-CHAIN DEHYDROGENASES/REDUCTASES FAMILY MEMBER"/>
    <property type="match status" value="1"/>
</dbReference>
<comment type="similarity">
    <text evidence="1">Belongs to the short-chain dehydrogenases/reductases (SDR) family.</text>
</comment>
<dbReference type="EMBL" id="JBHLUE010000011">
    <property type="protein sequence ID" value="MFC0565613.1"/>
    <property type="molecule type" value="Genomic_DNA"/>
</dbReference>
<evidence type="ECO:0000313" key="5">
    <source>
        <dbReference type="Proteomes" id="UP001589894"/>
    </source>
</evidence>
<feature type="region of interest" description="Disordered" evidence="3">
    <location>
        <begin position="42"/>
        <end position="81"/>
    </location>
</feature>
<dbReference type="SUPFAM" id="SSF51735">
    <property type="entry name" value="NAD(P)-binding Rossmann-fold domains"/>
    <property type="match status" value="1"/>
</dbReference>
<dbReference type="PROSITE" id="PS00061">
    <property type="entry name" value="ADH_SHORT"/>
    <property type="match status" value="1"/>
</dbReference>
<dbReference type="InterPro" id="IPR002347">
    <property type="entry name" value="SDR_fam"/>
</dbReference>
<comment type="caution">
    <text evidence="4">The sequence shown here is derived from an EMBL/GenBank/DDBJ whole genome shotgun (WGS) entry which is preliminary data.</text>
</comment>
<dbReference type="PRINTS" id="PR00081">
    <property type="entry name" value="GDHRDH"/>
</dbReference>
<dbReference type="Pfam" id="PF13561">
    <property type="entry name" value="adh_short_C2"/>
    <property type="match status" value="1"/>
</dbReference>
<keyword evidence="2" id="KW-0560">Oxidoreductase</keyword>
<dbReference type="Gene3D" id="3.40.50.720">
    <property type="entry name" value="NAD(P)-binding Rossmann-like Domain"/>
    <property type="match status" value="1"/>
</dbReference>
<gene>
    <name evidence="4" type="ORF">ACFFHU_15905</name>
</gene>
<evidence type="ECO:0000256" key="1">
    <source>
        <dbReference type="ARBA" id="ARBA00006484"/>
    </source>
</evidence>
<keyword evidence="5" id="KW-1185">Reference proteome</keyword>
<name>A0ABV6NZY5_9ACTN</name>
<reference evidence="4 5" key="1">
    <citation type="submission" date="2024-09" db="EMBL/GenBank/DDBJ databases">
        <authorList>
            <person name="Sun Q."/>
            <person name="Mori K."/>
        </authorList>
    </citation>
    <scope>NUCLEOTIDE SEQUENCE [LARGE SCALE GENOMIC DNA]</scope>
    <source>
        <strain evidence="4 5">TBRC 2205</strain>
    </source>
</reference>
<proteinExistence type="inferred from homology"/>
<protein>
    <submittedName>
        <fullName evidence="4">SDR family NAD(P)-dependent oxidoreductase</fullName>
    </submittedName>
</protein>
<organism evidence="4 5">
    <name type="scientific">Plantactinospora siamensis</name>
    <dbReference type="NCBI Taxonomy" id="555372"/>
    <lineage>
        <taxon>Bacteria</taxon>
        <taxon>Bacillati</taxon>
        <taxon>Actinomycetota</taxon>
        <taxon>Actinomycetes</taxon>
        <taxon>Micromonosporales</taxon>
        <taxon>Micromonosporaceae</taxon>
        <taxon>Plantactinospora</taxon>
    </lineage>
</organism>
<dbReference type="RefSeq" id="WP_377339548.1">
    <property type="nucleotide sequence ID" value="NZ_JBHLUE010000011.1"/>
</dbReference>
<dbReference type="PANTHER" id="PTHR42760:SF115">
    <property type="entry name" value="3-OXOACYL-[ACYL-CARRIER-PROTEIN] REDUCTASE FABG"/>
    <property type="match status" value="1"/>
</dbReference>
<dbReference type="InterPro" id="IPR020904">
    <property type="entry name" value="Sc_DH/Rdtase_CS"/>
</dbReference>
<evidence type="ECO:0000256" key="2">
    <source>
        <dbReference type="ARBA" id="ARBA00023002"/>
    </source>
</evidence>